<feature type="domain" description="Flagellar hook protein FlgE/F/G-like D1" evidence="4">
    <location>
        <begin position="24"/>
        <end position="109"/>
    </location>
</feature>
<dbReference type="SUPFAM" id="SSF117143">
    <property type="entry name" value="Flagellar hook protein flgE"/>
    <property type="match status" value="1"/>
</dbReference>
<reference evidence="5" key="1">
    <citation type="journal article" date="2010" name="ISME J.">
        <title>Metagenome of the Mediterranean deep chlorophyll maximum studied by direct and fosmid library 454 pyrosequencing.</title>
        <authorList>
            <person name="Ghai R."/>
            <person name="Martin-Cuadrado A.B."/>
            <person name="Molto A.G."/>
            <person name="Heredia I.G."/>
            <person name="Cabrera R."/>
            <person name="Martin J."/>
            <person name="Verdu M."/>
            <person name="Deschamps P."/>
            <person name="Moreira D."/>
            <person name="Lopez-Garcia P."/>
            <person name="Mira A."/>
            <person name="Rodriguez-Valera F."/>
        </authorList>
    </citation>
    <scope>NUCLEOTIDE SEQUENCE</scope>
</reference>
<dbReference type="NCBIfam" id="TIGR03506">
    <property type="entry name" value="FlgEFG_subfam"/>
    <property type="match status" value="1"/>
</dbReference>
<comment type="subcellular location">
    <subcellularLocation>
        <location evidence="2">Bacterial flagellum basal body</location>
    </subcellularLocation>
</comment>
<dbReference type="InterPro" id="IPR037925">
    <property type="entry name" value="FlgE/F/G-like"/>
</dbReference>
<comment type="similarity">
    <text evidence="1 2">Belongs to the flagella basal body rod proteins family.</text>
</comment>
<dbReference type="AlphaFoldDB" id="D6PDA6"/>
<sequence>MGASRRSDGQGSIIDTDNRTDLALLGNGMFILKNPNSVTPSFTRNGTFSLDDAGFLRSSNDAFVMGSPLVDGLFGPTPAELDGLSPIQIQLKREDVPMSELRILGDGRIEASYGTEVSYPVSTVALGVFSNNNGLKELGGGIYAQTDKSGAVNLGAPADLGYASLKSGGLEASNVNITDELTAMIKAQQQFNGSARLMQTNSEMVEKLTR</sequence>
<accession>D6PDA6</accession>
<proteinExistence type="inferred from homology"/>
<evidence type="ECO:0000259" key="3">
    <source>
        <dbReference type="Pfam" id="PF06429"/>
    </source>
</evidence>
<dbReference type="PANTHER" id="PTHR30435:SF19">
    <property type="entry name" value="FLAGELLAR BASAL-BODY ROD PROTEIN FLGG"/>
    <property type="match status" value="1"/>
</dbReference>
<keyword evidence="5" id="KW-0966">Cell projection</keyword>
<evidence type="ECO:0000259" key="4">
    <source>
        <dbReference type="Pfam" id="PF22692"/>
    </source>
</evidence>
<dbReference type="PANTHER" id="PTHR30435">
    <property type="entry name" value="FLAGELLAR PROTEIN"/>
    <property type="match status" value="1"/>
</dbReference>
<organism evidence="5">
    <name type="scientific">uncultured marine bacterium MedDCM-OCT-S04-C749</name>
    <dbReference type="NCBI Taxonomy" id="743061"/>
    <lineage>
        <taxon>Bacteria</taxon>
        <taxon>environmental samples</taxon>
    </lineage>
</organism>
<dbReference type="Pfam" id="PF22692">
    <property type="entry name" value="LlgE_F_G_D1"/>
    <property type="match status" value="1"/>
</dbReference>
<keyword evidence="2" id="KW-0975">Bacterial flagellum</keyword>
<dbReference type="InterPro" id="IPR010930">
    <property type="entry name" value="Flg_bb/hook_C_dom"/>
</dbReference>
<evidence type="ECO:0000313" key="5">
    <source>
        <dbReference type="EMBL" id="ADD93707.1"/>
    </source>
</evidence>
<keyword evidence="5" id="KW-0969">Cilium</keyword>
<dbReference type="GO" id="GO:0009425">
    <property type="term" value="C:bacterial-type flagellum basal body"/>
    <property type="evidence" value="ECO:0007669"/>
    <property type="project" value="UniProtKB-SubCell"/>
</dbReference>
<feature type="domain" description="Flagellar basal-body/hook protein C-terminal" evidence="3">
    <location>
        <begin position="167"/>
        <end position="209"/>
    </location>
</feature>
<evidence type="ECO:0000256" key="1">
    <source>
        <dbReference type="ARBA" id="ARBA00009677"/>
    </source>
</evidence>
<protein>
    <submittedName>
        <fullName evidence="5">Flagellar basal body FlaE domain protein</fullName>
    </submittedName>
</protein>
<dbReference type="InterPro" id="IPR020013">
    <property type="entry name" value="Flagellar_FlgE/F/G"/>
</dbReference>
<name>D6PDA6_9BACT</name>
<dbReference type="GO" id="GO:0071978">
    <property type="term" value="P:bacterial-type flagellum-dependent swarming motility"/>
    <property type="evidence" value="ECO:0007669"/>
    <property type="project" value="TreeGrafter"/>
</dbReference>
<keyword evidence="5" id="KW-0282">Flagellum</keyword>
<dbReference type="EMBL" id="GU942993">
    <property type="protein sequence ID" value="ADD93707.1"/>
    <property type="molecule type" value="Genomic_DNA"/>
</dbReference>
<evidence type="ECO:0000256" key="2">
    <source>
        <dbReference type="RuleBase" id="RU362116"/>
    </source>
</evidence>
<dbReference type="InterPro" id="IPR053967">
    <property type="entry name" value="LlgE_F_G-like_D1"/>
</dbReference>
<dbReference type="Pfam" id="PF06429">
    <property type="entry name" value="Flg_bbr_C"/>
    <property type="match status" value="1"/>
</dbReference>